<dbReference type="InterPro" id="IPR001387">
    <property type="entry name" value="Cro/C1-type_HTH"/>
</dbReference>
<dbReference type="EMBL" id="JBHSFQ010000004">
    <property type="protein sequence ID" value="MFC4561547.1"/>
    <property type="molecule type" value="Genomic_DNA"/>
</dbReference>
<dbReference type="Gene3D" id="1.10.260.40">
    <property type="entry name" value="lambda repressor-like DNA-binding domains"/>
    <property type="match status" value="1"/>
</dbReference>
<evidence type="ECO:0000313" key="3">
    <source>
        <dbReference type="Proteomes" id="UP001595923"/>
    </source>
</evidence>
<dbReference type="InterPro" id="IPR010982">
    <property type="entry name" value="Lambda_DNA-bd_dom_sf"/>
</dbReference>
<sequence length="273" mass="30593">MVEKELPDWVDFGRELRRFRLQAGMTLNDVSRRINISIGMLSKIERATRAPKKDTVGELDQVFSTNGSLLRRWSDVTRTVADPEWYRRVEDAEAAAIEIRLHNPTLIPGPLQATEYTRQVLEHGRPLDREDDIDTLLRLKARRAERLLAEGEPRLTAVVPETVITECVGTPKTAVAQLERLVDLQESARVTMHVIPKGMPTHISQSIGAFALITFVDRMPTVFAESATGGDLVDHPREIQRFVSVFGTLQGWALSPTDSLSLIRRACDGFSVA</sequence>
<dbReference type="Pfam" id="PF13560">
    <property type="entry name" value="HTH_31"/>
    <property type="match status" value="1"/>
</dbReference>
<name>A0ABV9DS83_9ACTN</name>
<accession>A0ABV9DS83</accession>
<proteinExistence type="predicted"/>
<dbReference type="Pfam" id="PF19054">
    <property type="entry name" value="DUF5753"/>
    <property type="match status" value="1"/>
</dbReference>
<evidence type="ECO:0000313" key="2">
    <source>
        <dbReference type="EMBL" id="MFC4561547.1"/>
    </source>
</evidence>
<comment type="caution">
    <text evidence="2">The sequence shown here is derived from an EMBL/GenBank/DDBJ whole genome shotgun (WGS) entry which is preliminary data.</text>
</comment>
<dbReference type="CDD" id="cd00093">
    <property type="entry name" value="HTH_XRE"/>
    <property type="match status" value="1"/>
</dbReference>
<dbReference type="SMART" id="SM00530">
    <property type="entry name" value="HTH_XRE"/>
    <property type="match status" value="1"/>
</dbReference>
<dbReference type="InterPro" id="IPR043917">
    <property type="entry name" value="DUF5753"/>
</dbReference>
<gene>
    <name evidence="2" type="ORF">ACFO4E_06740</name>
</gene>
<dbReference type="SUPFAM" id="SSF47413">
    <property type="entry name" value="lambda repressor-like DNA-binding domains"/>
    <property type="match status" value="1"/>
</dbReference>
<organism evidence="2 3">
    <name type="scientific">Nocardiopsis mangrovi</name>
    <dbReference type="NCBI Taxonomy" id="1179818"/>
    <lineage>
        <taxon>Bacteria</taxon>
        <taxon>Bacillati</taxon>
        <taxon>Actinomycetota</taxon>
        <taxon>Actinomycetes</taxon>
        <taxon>Streptosporangiales</taxon>
        <taxon>Nocardiopsidaceae</taxon>
        <taxon>Nocardiopsis</taxon>
    </lineage>
</organism>
<protein>
    <submittedName>
        <fullName evidence="2">Helix-turn-helix transcriptional regulator</fullName>
    </submittedName>
</protein>
<dbReference type="Proteomes" id="UP001595923">
    <property type="component" value="Unassembled WGS sequence"/>
</dbReference>
<feature type="domain" description="HTH cro/C1-type" evidence="1">
    <location>
        <begin position="16"/>
        <end position="70"/>
    </location>
</feature>
<dbReference type="PROSITE" id="PS50943">
    <property type="entry name" value="HTH_CROC1"/>
    <property type="match status" value="1"/>
</dbReference>
<keyword evidence="3" id="KW-1185">Reference proteome</keyword>
<evidence type="ECO:0000259" key="1">
    <source>
        <dbReference type="PROSITE" id="PS50943"/>
    </source>
</evidence>
<reference evidence="3" key="1">
    <citation type="journal article" date="2019" name="Int. J. Syst. Evol. Microbiol.">
        <title>The Global Catalogue of Microorganisms (GCM) 10K type strain sequencing project: providing services to taxonomists for standard genome sequencing and annotation.</title>
        <authorList>
            <consortium name="The Broad Institute Genomics Platform"/>
            <consortium name="The Broad Institute Genome Sequencing Center for Infectious Disease"/>
            <person name="Wu L."/>
            <person name="Ma J."/>
        </authorList>
    </citation>
    <scope>NUCLEOTIDE SEQUENCE [LARGE SCALE GENOMIC DNA]</scope>
    <source>
        <strain evidence="3">XZYJ18</strain>
    </source>
</reference>